<evidence type="ECO:0000259" key="3">
    <source>
        <dbReference type="Pfam" id="PF25808"/>
    </source>
</evidence>
<dbReference type="PANTHER" id="PTHR21663">
    <property type="entry name" value="HYPOTHETICAL HEAT DOMAIN-CONTAINING"/>
    <property type="match status" value="1"/>
</dbReference>
<dbReference type="Pfam" id="PF25808">
    <property type="entry name" value="TPR_LAA1_C"/>
    <property type="match status" value="1"/>
</dbReference>
<dbReference type="InterPro" id="IPR016024">
    <property type="entry name" value="ARM-type_fold"/>
</dbReference>
<organism evidence="4 5">
    <name type="scientific">Suillus luteus UH-Slu-Lm8-n1</name>
    <dbReference type="NCBI Taxonomy" id="930992"/>
    <lineage>
        <taxon>Eukaryota</taxon>
        <taxon>Fungi</taxon>
        <taxon>Dikarya</taxon>
        <taxon>Basidiomycota</taxon>
        <taxon>Agaricomycotina</taxon>
        <taxon>Agaricomycetes</taxon>
        <taxon>Agaricomycetidae</taxon>
        <taxon>Boletales</taxon>
        <taxon>Suillineae</taxon>
        <taxon>Suillaceae</taxon>
        <taxon>Suillus</taxon>
    </lineage>
</organism>
<name>A0A0D0BBU3_9AGAM</name>
<dbReference type="OrthoDB" id="192608at2759"/>
<dbReference type="GO" id="GO:0006897">
    <property type="term" value="P:endocytosis"/>
    <property type="evidence" value="ECO:0007669"/>
    <property type="project" value="TreeGrafter"/>
</dbReference>
<feature type="domain" description="LAA1-like C-terminal TPR repeats" evidence="3">
    <location>
        <begin position="1823"/>
        <end position="1993"/>
    </location>
</feature>
<dbReference type="GO" id="GO:0016020">
    <property type="term" value="C:membrane"/>
    <property type="evidence" value="ECO:0007669"/>
    <property type="project" value="TreeGrafter"/>
</dbReference>
<evidence type="ECO:0000313" key="5">
    <source>
        <dbReference type="Proteomes" id="UP000054485"/>
    </source>
</evidence>
<dbReference type="GO" id="GO:0005829">
    <property type="term" value="C:cytosol"/>
    <property type="evidence" value="ECO:0007669"/>
    <property type="project" value="GOC"/>
</dbReference>
<dbReference type="GO" id="GO:0008104">
    <property type="term" value="P:intracellular protein localization"/>
    <property type="evidence" value="ECO:0007669"/>
    <property type="project" value="TreeGrafter"/>
</dbReference>
<dbReference type="PANTHER" id="PTHR21663:SF0">
    <property type="entry name" value="HEAT REPEAT-CONTAINING PROTEIN 5B"/>
    <property type="match status" value="1"/>
</dbReference>
<dbReference type="Gene3D" id="1.25.10.10">
    <property type="entry name" value="Leucine-rich Repeat Variant"/>
    <property type="match status" value="4"/>
</dbReference>
<protein>
    <recommendedName>
        <fullName evidence="3">LAA1-like C-terminal TPR repeats domain-containing protein</fullName>
    </recommendedName>
</protein>
<dbReference type="EMBL" id="KN835285">
    <property type="protein sequence ID" value="KIK40943.1"/>
    <property type="molecule type" value="Genomic_DNA"/>
</dbReference>
<evidence type="ECO:0000256" key="1">
    <source>
        <dbReference type="ARBA" id="ARBA00008304"/>
    </source>
</evidence>
<feature type="region of interest" description="Disordered" evidence="2">
    <location>
        <begin position="760"/>
        <end position="779"/>
    </location>
</feature>
<dbReference type="SUPFAM" id="SSF48371">
    <property type="entry name" value="ARM repeat"/>
    <property type="match status" value="2"/>
</dbReference>
<dbReference type="InterPro" id="IPR046837">
    <property type="entry name" value="Laa1/Sip1/HEATR5-like_HEAT"/>
</dbReference>
<dbReference type="InterPro" id="IPR011989">
    <property type="entry name" value="ARM-like"/>
</dbReference>
<dbReference type="InParanoid" id="A0A0D0BBU3"/>
<dbReference type="InterPro" id="IPR040108">
    <property type="entry name" value="Laa1/Sip1/HEATR5"/>
</dbReference>
<accession>A0A0D0BBU3</accession>
<keyword evidence="5" id="KW-1185">Reference proteome</keyword>
<reference evidence="4 5" key="1">
    <citation type="submission" date="2014-04" db="EMBL/GenBank/DDBJ databases">
        <authorList>
            <consortium name="DOE Joint Genome Institute"/>
            <person name="Kuo A."/>
            <person name="Ruytinx J."/>
            <person name="Rineau F."/>
            <person name="Colpaert J."/>
            <person name="Kohler A."/>
            <person name="Nagy L.G."/>
            <person name="Floudas D."/>
            <person name="Copeland A."/>
            <person name="Barry K.W."/>
            <person name="Cichocki N."/>
            <person name="Veneault-Fourrey C."/>
            <person name="LaButti K."/>
            <person name="Lindquist E.A."/>
            <person name="Lipzen A."/>
            <person name="Lundell T."/>
            <person name="Morin E."/>
            <person name="Murat C."/>
            <person name="Sun H."/>
            <person name="Tunlid A."/>
            <person name="Henrissat B."/>
            <person name="Grigoriev I.V."/>
            <person name="Hibbett D.S."/>
            <person name="Martin F."/>
            <person name="Nordberg H.P."/>
            <person name="Cantor M.N."/>
            <person name="Hua S.X."/>
        </authorList>
    </citation>
    <scope>NUCLEOTIDE SEQUENCE [LARGE SCALE GENOMIC DNA]</scope>
    <source>
        <strain evidence="4 5">UH-Slu-Lm8-n1</strain>
    </source>
</reference>
<dbReference type="Pfam" id="PF20210">
    <property type="entry name" value="Laa1_Sip1_HTR5"/>
    <property type="match status" value="1"/>
</dbReference>
<evidence type="ECO:0000256" key="2">
    <source>
        <dbReference type="SAM" id="MobiDB-lite"/>
    </source>
</evidence>
<comment type="similarity">
    <text evidence="1">Belongs to the HEATR5 family.</text>
</comment>
<dbReference type="GO" id="GO:0042147">
    <property type="term" value="P:retrograde transport, endosome to Golgi"/>
    <property type="evidence" value="ECO:0007669"/>
    <property type="project" value="TreeGrafter"/>
</dbReference>
<dbReference type="GO" id="GO:0005794">
    <property type="term" value="C:Golgi apparatus"/>
    <property type="evidence" value="ECO:0007669"/>
    <property type="project" value="TreeGrafter"/>
</dbReference>
<reference evidence="5" key="2">
    <citation type="submission" date="2015-01" db="EMBL/GenBank/DDBJ databases">
        <title>Evolutionary Origins and Diversification of the Mycorrhizal Mutualists.</title>
        <authorList>
            <consortium name="DOE Joint Genome Institute"/>
            <consortium name="Mycorrhizal Genomics Consortium"/>
            <person name="Kohler A."/>
            <person name="Kuo A."/>
            <person name="Nagy L.G."/>
            <person name="Floudas D."/>
            <person name="Copeland A."/>
            <person name="Barry K.W."/>
            <person name="Cichocki N."/>
            <person name="Veneault-Fourrey C."/>
            <person name="LaButti K."/>
            <person name="Lindquist E.A."/>
            <person name="Lipzen A."/>
            <person name="Lundell T."/>
            <person name="Morin E."/>
            <person name="Murat C."/>
            <person name="Riley R."/>
            <person name="Ohm R."/>
            <person name="Sun H."/>
            <person name="Tunlid A."/>
            <person name="Henrissat B."/>
            <person name="Grigoriev I.V."/>
            <person name="Hibbett D.S."/>
            <person name="Martin F."/>
        </authorList>
    </citation>
    <scope>NUCLEOTIDE SEQUENCE [LARGE SCALE GENOMIC DNA]</scope>
    <source>
        <strain evidence="5">UH-Slu-Lm8-n1</strain>
    </source>
</reference>
<sequence>MASKGDIEELDENQLTPDSGELYLFQWLSNLERSLRDASIETLKETQASVEATLLKVLIPSEPYPSPGRPLRNLAARCLLVLYHRGESRSLFDTLRALLKPASDIKATDKDSTRIAALWTIGELMEAFGSQFMSFMAETATIAIKILRSSASPHVRYHALTMLRKTLVSAKKALSDSLAKDIIKQMKNGLTDKALPVQRAAAAVLAIVYTPEDSVTLADVESIMNICVKSLENSDQVTTQSLAQLVGHMLAATQMERAMTVTEQSQKGKKEQEDSDISTPAHIAAENTKVLLTPGDMLSQISIQFNKAHSRKTRAGIFMFYVTLLAKLGTAFVEANYSLLVGHLMTEIVSYPKNGVTRYDKLFIRKLVGALLRELIAVRMLTEQGQIAAIQDLSSSYLKRWPALMPGQVAPSSTILTIALEEVAGLLQQLGNAPPPVQDAVSAPLMTLLTHPSHSVRVNASWTLRCFCYSTPLRLPKAMLAIAESLQRDIESLQSPAAPSDIDRRTLGHSYGLAALVAIVPHRPLYVSFDVSASVLDTATQLLKRVSDHDVHVAGVEVEVAWTLIASLMLLGPNFVRSHLPQLLVLWRNALPKPTAKDNVSGRSAAEWKFLLHVRESALRAILCFLLHNSQLTTLDVARRISSLLGNALSFSNVFLSQTIEEVSGPSVIESTGPSIRTREASLRRRAYQCFSALGTSTLTDSVQSSLLQSVLTVFAGPDIDNISAMQASIASTSGSFTSVWQMTDGYAYGLTTLEISEDGIDQSTTSESPRRGHSNSDSIEHSISALLRKPILGACEHDTLSLSMINPSEEDSRSFNAPPPVSSVCDAAIELFSQLLPAQDLSTTLRIINHLIESNRSPKLDKNAGRRAAVMLNSVVAIVRTLRVSMTSHHRQSKDTLGHSQVTSALGAFLKDALVDGDPALRSTSSEAIGRLANISGSSFLTSQTKVLVDHILSHRDPQGRAGCALAFGSLYSHVGGLAAAPILKTTVNLLMSLSNDSHPLVHFWSLRALGHVINAASLAFAPFVSSTLGMLLKIYLSDAHEVEGGTLNNANIGGDLQAYPLVCYILDAIITILGPDVHDSPRTRTIVLDLVHEFSVEDDEPILVEAIRCIQHLLMFAPEHVDVPEIVNRFRRHLSSPRRCLKLAAIDALYQLVQKDALAMSRLGGDRLVEDLFGMLDGDPSIDGVRSVISSWLLQTAIHNPSAWIDLCQRIMLRINASQKVVNTANSLMDDEGQSLSASISNDDARQGNIAMAATSRWRTQLFALRCLHEICTLVARFGRREHIDIPFARSQGIPVNDLLVSRVPDLIKMAFTASAAYVTEIRLEGLVVLRDVIQVFCQAPDPDYPDALLLEQHQAPITAALTPAFSPDSTPEILSSAIDACAVFVGCGVVKDVSRMGRILKQLTTALGEVDESGNLTMGNFVDLSPNASGMLRVSILSAWARLEIASSEQTYLLDVIKPYRSILAPQWIASLRDYAVIRADSEFIHDASAVALDPSYASLGKVVLLPYYASSWATILQAIANAMNRSDQYISAAILGKEGSSVNGIDSATEGPAPLFFPLFGLIYEALATSSPDTSSRVDTVIACLGALKCLLDPRYSGKALLDPTIFQEFMSISHRIAMTESAEVLIHLITVLTTFAKHFGQYVPGGDLSSKGSQSNAAIPPDSVYTHCLKVFAYTLRHSRHNPGASSIQGDLSDIAKMISASLGAFHLIASTTEYVVREDIRGIGCVLYGELLKDETSEADLVTPTLPAFRSLLAVSCHPSVHERYGKLIHGLLSSCLLNVDEMRGREGLISSRKVKTNLLAAVLILTVIPPQVVVSRDVVEHLFFLISQKLEEGDQQMAIVAVHCAKTLAIAACGSELLRACVRLLLPALIQYVAKMVPLVDEGTVSEQQAISIDEVWKTFATLVSLAKDEQRSRLLSVLLPTITLLLRPSQMPPSTIHSSSIAHLLSLAASSPASFKEATTQLDPSVREVLEMSIRKAVEGAAGSAQQSMKPQISLRSF</sequence>
<dbReference type="Proteomes" id="UP000054485">
    <property type="component" value="Unassembled WGS sequence"/>
</dbReference>
<dbReference type="Pfam" id="PF25468">
    <property type="entry name" value="HEAT_HEATR5A"/>
    <property type="match status" value="1"/>
</dbReference>
<dbReference type="STRING" id="930992.A0A0D0BBU3"/>
<dbReference type="FunCoup" id="A0A0D0BBU3">
    <property type="interactions" value="234"/>
</dbReference>
<dbReference type="GO" id="GO:0030139">
    <property type="term" value="C:endocytic vesicle"/>
    <property type="evidence" value="ECO:0007669"/>
    <property type="project" value="TreeGrafter"/>
</dbReference>
<gene>
    <name evidence="4" type="ORF">CY34DRAFT_806668</name>
</gene>
<evidence type="ECO:0000313" key="4">
    <source>
        <dbReference type="EMBL" id="KIK40943.1"/>
    </source>
</evidence>
<dbReference type="HOGENOM" id="CLU_000503_0_0_1"/>
<dbReference type="InterPro" id="IPR057981">
    <property type="entry name" value="TPR_LAA1-like_C"/>
</dbReference>
<proteinExistence type="inferred from homology"/>